<dbReference type="Pfam" id="PF13480">
    <property type="entry name" value="Acetyltransf_6"/>
    <property type="match status" value="1"/>
</dbReference>
<name>A0ABV9N7A2_9FLAO</name>
<dbReference type="InterPro" id="IPR038740">
    <property type="entry name" value="BioF2-like_GNAT_dom"/>
</dbReference>
<protein>
    <submittedName>
        <fullName evidence="2">GNAT family N-acetyltransferase</fullName>
        <ecNumber evidence="2">2.3.1.-</ecNumber>
    </submittedName>
</protein>
<dbReference type="Gene3D" id="3.40.630.30">
    <property type="match status" value="1"/>
</dbReference>
<keyword evidence="3" id="KW-1185">Reference proteome</keyword>
<dbReference type="InterPro" id="IPR016181">
    <property type="entry name" value="Acyl_CoA_acyltransferase"/>
</dbReference>
<dbReference type="GO" id="GO:0016746">
    <property type="term" value="F:acyltransferase activity"/>
    <property type="evidence" value="ECO:0007669"/>
    <property type="project" value="UniProtKB-KW"/>
</dbReference>
<dbReference type="EC" id="2.3.1.-" evidence="2"/>
<proteinExistence type="predicted"/>
<organism evidence="2 3">
    <name type="scientific">Geojedonia litorea</name>
    <dbReference type="NCBI Taxonomy" id="1268269"/>
    <lineage>
        <taxon>Bacteria</taxon>
        <taxon>Pseudomonadati</taxon>
        <taxon>Bacteroidota</taxon>
        <taxon>Flavobacteriia</taxon>
        <taxon>Flavobacteriales</taxon>
        <taxon>Flavobacteriaceae</taxon>
        <taxon>Geojedonia</taxon>
    </lineage>
</organism>
<feature type="domain" description="BioF2-like acetyltransferase" evidence="1">
    <location>
        <begin position="201"/>
        <end position="313"/>
    </location>
</feature>
<evidence type="ECO:0000313" key="2">
    <source>
        <dbReference type="EMBL" id="MFC4722840.1"/>
    </source>
</evidence>
<comment type="caution">
    <text evidence="2">The sequence shown here is derived from an EMBL/GenBank/DDBJ whole genome shotgun (WGS) entry which is preliminary data.</text>
</comment>
<keyword evidence="2" id="KW-0012">Acyltransferase</keyword>
<sequence length="384" mass="45704">MIQYKLYNSYKELPRSWDEIESKDIMLSRSYFKALENATPNNIKLYYVAVFKKDSLVAMVLVQHVRLYLKDMFRNSSTSRLKTLLRDLLSIFLKGNILVVGNLTHTGQHGMYYISSTVKINEVLNGIFDAIDTLKKQIKVEKKKKIRLIMFKDYFLNDPIHKAAHLFDHNGYYKVTVQPNMILEIRPNWLKMEDYIANLNKKYRTRYKRARKKFNGIERKELTLDDVQNNSKQLHSLYSNVSNNAKFNTFYLPQQHFYQYKQELQDNFKIYGYYLEGQLIGFYSLILNHNTLETYFLGYDSEHQYSNQLYLNMLYDMLDFGIIHKFKLIVYARTAMEIKSSVGAKALPMVMFVKHTNTLANKLLRTIFNFMKPNNDWEERHPFS</sequence>
<gene>
    <name evidence="2" type="ORF">ACFO5O_10945</name>
</gene>
<dbReference type="Proteomes" id="UP001595953">
    <property type="component" value="Unassembled WGS sequence"/>
</dbReference>
<accession>A0ABV9N7A2</accession>
<dbReference type="EMBL" id="JBHSGP010000014">
    <property type="protein sequence ID" value="MFC4722840.1"/>
    <property type="molecule type" value="Genomic_DNA"/>
</dbReference>
<dbReference type="SUPFAM" id="SSF55729">
    <property type="entry name" value="Acyl-CoA N-acyltransferases (Nat)"/>
    <property type="match status" value="1"/>
</dbReference>
<evidence type="ECO:0000313" key="3">
    <source>
        <dbReference type="Proteomes" id="UP001595953"/>
    </source>
</evidence>
<evidence type="ECO:0000259" key="1">
    <source>
        <dbReference type="Pfam" id="PF13480"/>
    </source>
</evidence>
<reference evidence="3" key="1">
    <citation type="journal article" date="2019" name="Int. J. Syst. Evol. Microbiol.">
        <title>The Global Catalogue of Microorganisms (GCM) 10K type strain sequencing project: providing services to taxonomists for standard genome sequencing and annotation.</title>
        <authorList>
            <consortium name="The Broad Institute Genomics Platform"/>
            <consortium name="The Broad Institute Genome Sequencing Center for Infectious Disease"/>
            <person name="Wu L."/>
            <person name="Ma J."/>
        </authorList>
    </citation>
    <scope>NUCLEOTIDE SEQUENCE [LARGE SCALE GENOMIC DNA]</scope>
    <source>
        <strain evidence="3">CCUG 63682</strain>
    </source>
</reference>
<dbReference type="RefSeq" id="WP_387963699.1">
    <property type="nucleotide sequence ID" value="NZ_JBHSGP010000014.1"/>
</dbReference>
<keyword evidence="2" id="KW-0808">Transferase</keyword>